<comment type="caution">
    <text evidence="2">The sequence shown here is derived from an EMBL/GenBank/DDBJ whole genome shotgun (WGS) entry which is preliminary data.</text>
</comment>
<dbReference type="AlphaFoldDB" id="A0A6N9H6Z8"/>
<gene>
    <name evidence="2" type="ORF">GSY69_06020</name>
</gene>
<protein>
    <recommendedName>
        <fullName evidence="4">DoxX family membrane protein</fullName>
    </recommendedName>
</protein>
<keyword evidence="1" id="KW-0812">Transmembrane</keyword>
<feature type="transmembrane region" description="Helical" evidence="1">
    <location>
        <begin position="79"/>
        <end position="96"/>
    </location>
</feature>
<keyword evidence="1" id="KW-1133">Transmembrane helix</keyword>
<sequence length="133" mass="14024">MSLGTAIMRGVTGAWILNSAYGKVGMDEETAKGMQGRAQTGIPDLKKLTPEQFKKFIIGGEFAVGGALLAPFIPNRLAGAVLGGFAAGMLSMYFRNPSMTESDGVRWTHDGTTLAKDMWLGAIAASLLVDGKK</sequence>
<proteinExistence type="predicted"/>
<evidence type="ECO:0000313" key="2">
    <source>
        <dbReference type="EMBL" id="MYM19536.1"/>
    </source>
</evidence>
<evidence type="ECO:0000256" key="1">
    <source>
        <dbReference type="SAM" id="Phobius"/>
    </source>
</evidence>
<evidence type="ECO:0000313" key="3">
    <source>
        <dbReference type="Proteomes" id="UP000469215"/>
    </source>
</evidence>
<accession>A0A6N9H6Z8</accession>
<organism evidence="2 3">
    <name type="scientific">Brevibacterium rongguiense</name>
    <dbReference type="NCBI Taxonomy" id="2695267"/>
    <lineage>
        <taxon>Bacteria</taxon>
        <taxon>Bacillati</taxon>
        <taxon>Actinomycetota</taxon>
        <taxon>Actinomycetes</taxon>
        <taxon>Micrococcales</taxon>
        <taxon>Brevibacteriaceae</taxon>
        <taxon>Brevibacterium</taxon>
    </lineage>
</organism>
<keyword evidence="3" id="KW-1185">Reference proteome</keyword>
<evidence type="ECO:0008006" key="4">
    <source>
        <dbReference type="Google" id="ProtNLM"/>
    </source>
</evidence>
<reference evidence="2 3" key="1">
    <citation type="submission" date="2020-01" db="EMBL/GenBank/DDBJ databases">
        <authorList>
            <person name="Deng T."/>
        </authorList>
    </citation>
    <scope>NUCLEOTIDE SEQUENCE [LARGE SCALE GENOMIC DNA]</scope>
    <source>
        <strain evidence="2 3">5221</strain>
    </source>
</reference>
<name>A0A6N9H6Z8_9MICO</name>
<dbReference type="EMBL" id="WWEQ01000018">
    <property type="protein sequence ID" value="MYM19536.1"/>
    <property type="molecule type" value="Genomic_DNA"/>
</dbReference>
<dbReference type="Proteomes" id="UP000469215">
    <property type="component" value="Unassembled WGS sequence"/>
</dbReference>
<feature type="transmembrane region" description="Helical" evidence="1">
    <location>
        <begin position="56"/>
        <end position="73"/>
    </location>
</feature>
<keyword evidence="1" id="KW-0472">Membrane</keyword>
<dbReference type="RefSeq" id="WP_160952966.1">
    <property type="nucleotide sequence ID" value="NZ_WWEQ01000018.1"/>
</dbReference>